<dbReference type="GO" id="GO:0030435">
    <property type="term" value="P:sporulation resulting in formation of a cellular spore"/>
    <property type="evidence" value="ECO:0007669"/>
    <property type="project" value="UniProtKB-KW"/>
</dbReference>
<dbReference type="InterPro" id="IPR012851">
    <property type="entry name" value="Spore_coat_CotF-like"/>
</dbReference>
<reference evidence="5 6" key="1">
    <citation type="journal article" date="2018" name="Int. J. Syst. Evol. Microbiol.">
        <title>Planococcus salinus sp. nov., a moderately halophilic bacterium isolated from a saline-alkali soil.</title>
        <authorList>
            <person name="Gan L."/>
        </authorList>
    </citation>
    <scope>NUCLEOTIDE SEQUENCE [LARGE SCALE GENOMIC DNA]</scope>
    <source>
        <strain evidence="5 6">LCB217</strain>
    </source>
</reference>
<dbReference type="Proteomes" id="UP000275473">
    <property type="component" value="Unassembled WGS sequence"/>
</dbReference>
<keyword evidence="5" id="KW-0167">Capsid protein</keyword>
<protein>
    <submittedName>
        <fullName evidence="5">Spore coat protein</fullName>
    </submittedName>
</protein>
<dbReference type="Pfam" id="PF07875">
    <property type="entry name" value="Coat_F"/>
    <property type="match status" value="1"/>
</dbReference>
<dbReference type="PANTHER" id="PTHR39183">
    <property type="entry name" value="SPORE COAT PROTEIN F-LIKE PROTEIN YHCQ"/>
    <property type="match status" value="1"/>
</dbReference>
<accession>A0A3M8P5T7</accession>
<evidence type="ECO:0000256" key="3">
    <source>
        <dbReference type="ARBA" id="ARBA00024344"/>
    </source>
</evidence>
<keyword evidence="1" id="KW-0749">Sporulation</keyword>
<keyword evidence="5" id="KW-0946">Virion</keyword>
<proteinExistence type="inferred from homology"/>
<evidence type="ECO:0000256" key="2">
    <source>
        <dbReference type="ARBA" id="ARBA00024325"/>
    </source>
</evidence>
<dbReference type="InterPro" id="IPR012347">
    <property type="entry name" value="Ferritin-like"/>
</dbReference>
<evidence type="ECO:0000256" key="4">
    <source>
        <dbReference type="SAM" id="MobiDB-lite"/>
    </source>
</evidence>
<keyword evidence="6" id="KW-1185">Reference proteome</keyword>
<evidence type="ECO:0000256" key="1">
    <source>
        <dbReference type="ARBA" id="ARBA00022969"/>
    </source>
</evidence>
<evidence type="ECO:0000313" key="5">
    <source>
        <dbReference type="EMBL" id="RNF39037.1"/>
    </source>
</evidence>
<name>A0A3M8P5T7_9BACL</name>
<dbReference type="EMBL" id="RIAX01000008">
    <property type="protein sequence ID" value="RNF39037.1"/>
    <property type="molecule type" value="Genomic_DNA"/>
</dbReference>
<dbReference type="Gene3D" id="1.20.1260.10">
    <property type="match status" value="1"/>
</dbReference>
<comment type="subcellular location">
    <subcellularLocation>
        <location evidence="2">Spore coat</location>
    </subcellularLocation>
</comment>
<comment type="similarity">
    <text evidence="3">Belongs to the CotF family.</text>
</comment>
<feature type="region of interest" description="Disordered" evidence="4">
    <location>
        <begin position="1"/>
        <end position="26"/>
    </location>
</feature>
<dbReference type="PANTHER" id="PTHR39183:SF1">
    <property type="entry name" value="SPORE COAT PROTEIN F-LIKE PROTEIN YHCQ"/>
    <property type="match status" value="1"/>
</dbReference>
<sequence length="119" mass="13592">MAKKDSEKQKDKEKKKQKNKEKETKQELPDVAVIDDLVIATDLLVTAKAGVRNLAIAITETATPSVKKVLRRELDNAIDTHDKIAQYMIKNEMYHAYDIEEQVKHDLKKADMAIKTSKK</sequence>
<dbReference type="AlphaFoldDB" id="A0A3M8P5T7"/>
<gene>
    <name evidence="5" type="ORF">EEX84_11665</name>
</gene>
<dbReference type="RefSeq" id="WP_123165819.1">
    <property type="nucleotide sequence ID" value="NZ_RIAX01000008.1"/>
</dbReference>
<comment type="caution">
    <text evidence="5">The sequence shown here is derived from an EMBL/GenBank/DDBJ whole genome shotgun (WGS) entry which is preliminary data.</text>
</comment>
<dbReference type="OrthoDB" id="1930261at2"/>
<organism evidence="5 6">
    <name type="scientific">Planococcus salinus</name>
    <dbReference type="NCBI Taxonomy" id="1848460"/>
    <lineage>
        <taxon>Bacteria</taxon>
        <taxon>Bacillati</taxon>
        <taxon>Bacillota</taxon>
        <taxon>Bacilli</taxon>
        <taxon>Bacillales</taxon>
        <taxon>Caryophanaceae</taxon>
        <taxon>Planococcus</taxon>
    </lineage>
</organism>
<evidence type="ECO:0000313" key="6">
    <source>
        <dbReference type="Proteomes" id="UP000275473"/>
    </source>
</evidence>